<keyword evidence="1 2" id="KW-0238">DNA-binding</keyword>
<dbReference type="GO" id="GO:0005739">
    <property type="term" value="C:mitochondrion"/>
    <property type="evidence" value="ECO:0007669"/>
    <property type="project" value="UniProtKB-SubCell"/>
</dbReference>
<keyword evidence="4" id="KW-1185">Reference proteome</keyword>
<evidence type="ECO:0000313" key="4">
    <source>
        <dbReference type="Proteomes" id="UP000033483"/>
    </source>
</evidence>
<sequence length="138" mass="15005">MSSFIARRSVIASISARAFSTTAPNNLARMNLIGHLAGTPEATATSNPNTEVIRYSVAISNGKDKPPSWFNVTALVSPEQSKKKDFLLGLAKGTMVHVDADASMASYKDNEGKNRTSLNIVQRSLEVLKRPKTEEIEQ</sequence>
<accession>A0A0F4ZES3</accession>
<evidence type="ECO:0000313" key="3">
    <source>
        <dbReference type="EMBL" id="KKA28690.1"/>
    </source>
</evidence>
<keyword evidence="2" id="KW-0496">Mitochondrion</keyword>
<dbReference type="PROSITE" id="PS50935">
    <property type="entry name" value="SSB"/>
    <property type="match status" value="1"/>
</dbReference>
<dbReference type="AlphaFoldDB" id="A0A0F4ZES3"/>
<dbReference type="OrthoDB" id="1078367at2759"/>
<dbReference type="InterPro" id="IPR011344">
    <property type="entry name" value="ssDNA-bd"/>
</dbReference>
<reference evidence="3 4" key="1">
    <citation type="submission" date="2015-03" db="EMBL/GenBank/DDBJ databases">
        <authorList>
            <person name="Radwan O."/>
            <person name="Al-Naeli F.A."/>
            <person name="Rendon G.A."/>
            <person name="Fields C."/>
        </authorList>
    </citation>
    <scope>NUCLEOTIDE SEQUENCE [LARGE SCALE GENOMIC DNA]</scope>
    <source>
        <strain evidence="3">CR-DP1</strain>
    </source>
</reference>
<evidence type="ECO:0000256" key="1">
    <source>
        <dbReference type="ARBA" id="ARBA00023125"/>
    </source>
</evidence>
<dbReference type="PIRSF" id="PIRSF002070">
    <property type="entry name" value="SSB"/>
    <property type="match status" value="1"/>
</dbReference>
<dbReference type="GO" id="GO:0003697">
    <property type="term" value="F:single-stranded DNA binding"/>
    <property type="evidence" value="ECO:0007669"/>
    <property type="project" value="InterPro"/>
</dbReference>
<dbReference type="Gene3D" id="2.40.50.140">
    <property type="entry name" value="Nucleic acid-binding proteins"/>
    <property type="match status" value="1"/>
</dbReference>
<comment type="caution">
    <text evidence="3">The sequence shown here is derived from an EMBL/GenBank/DDBJ whole genome shotgun (WGS) entry which is preliminary data.</text>
</comment>
<dbReference type="GO" id="GO:0006260">
    <property type="term" value="P:DNA replication"/>
    <property type="evidence" value="ECO:0007669"/>
    <property type="project" value="InterPro"/>
</dbReference>
<evidence type="ECO:0000256" key="2">
    <source>
        <dbReference type="PIRNR" id="PIRNR002070"/>
    </source>
</evidence>
<organism evidence="3 4">
    <name type="scientific">Thielaviopsis punctulata</name>
    <dbReference type="NCBI Taxonomy" id="72032"/>
    <lineage>
        <taxon>Eukaryota</taxon>
        <taxon>Fungi</taxon>
        <taxon>Dikarya</taxon>
        <taxon>Ascomycota</taxon>
        <taxon>Pezizomycotina</taxon>
        <taxon>Sordariomycetes</taxon>
        <taxon>Hypocreomycetidae</taxon>
        <taxon>Microascales</taxon>
        <taxon>Ceratocystidaceae</taxon>
        <taxon>Thielaviopsis</taxon>
    </lineage>
</organism>
<gene>
    <name evidence="3" type="ORF">TD95_003430</name>
</gene>
<proteinExistence type="predicted"/>
<comment type="subcellular location">
    <subcellularLocation>
        <location evidence="2">Mitochondrion</location>
    </subcellularLocation>
</comment>
<dbReference type="EMBL" id="LAEV01001195">
    <property type="protein sequence ID" value="KKA28690.1"/>
    <property type="molecule type" value="Genomic_DNA"/>
</dbReference>
<name>A0A0F4ZES3_9PEZI</name>
<dbReference type="Pfam" id="PF00436">
    <property type="entry name" value="SSB"/>
    <property type="match status" value="1"/>
</dbReference>
<dbReference type="SUPFAM" id="SSF50249">
    <property type="entry name" value="Nucleic acid-binding proteins"/>
    <property type="match status" value="1"/>
</dbReference>
<dbReference type="InterPro" id="IPR012340">
    <property type="entry name" value="NA-bd_OB-fold"/>
</dbReference>
<protein>
    <recommendedName>
        <fullName evidence="2">Single-stranded DNA-binding protein</fullName>
    </recommendedName>
</protein>
<dbReference type="InterPro" id="IPR000424">
    <property type="entry name" value="Primosome_PriB/ssb"/>
</dbReference>
<dbReference type="Proteomes" id="UP000033483">
    <property type="component" value="Unassembled WGS sequence"/>
</dbReference>